<dbReference type="InterPro" id="IPR036188">
    <property type="entry name" value="FAD/NAD-bd_sf"/>
</dbReference>
<reference evidence="8 9" key="1">
    <citation type="submission" date="2020-05" db="EMBL/GenBank/DDBJ databases">
        <title>Identification and distribution of gene clusters putatively required for synthesis of sphingolipid metabolism inhibitors in phylogenetically diverse species of the filamentous fungus Fusarium.</title>
        <authorList>
            <person name="Kim H.-S."/>
            <person name="Busman M."/>
            <person name="Brown D.W."/>
            <person name="Divon H."/>
            <person name="Uhlig S."/>
            <person name="Proctor R.H."/>
        </authorList>
    </citation>
    <scope>NUCLEOTIDE SEQUENCE [LARGE SCALE GENOMIC DNA]</scope>
    <source>
        <strain evidence="8 9">NRRL 25311</strain>
    </source>
</reference>
<sequence length="982" mass="108734">MISSNVSFVLRESQPQYHTLSKEFPNQTFERGDARYKATSRTFWSTIQGDTYPTCFFRPRNADEVSQAVATARNAGCTFAVKSGGHSAFGASTVADGLVIDLGDMTDVTLSEDKKTAIIEPGGSWHKVYHELRKHGVSVAGGRQYGVGVGGLTLGGGISFFSNMYGWTCDNVLEYEVVLGDGSIITANPTSHKNLYWALRGGCSNFGIVTKFKFMVFEQRELWTCIMNFDSSHSRALHSAYADWGQNLAPADCKTNSILLWDAHQNTPPTCLVGLFNMDTLVLGTHPKVFDKMYEAGPASIMEANIFHGDIAESQVVPGGVTRTCFWTTSWVIHPDMYQEVFEIWNHETKAIAPLMAQQQLQLQTLTLSQLQHMKRNGGNPIGLADEERALSLMCLLARWENPEDDDAVYSTLQLIEDRVNNASKQRGVYHHFKYANYTSQFQDPFEGYGEANRQRLLAIAKEYDPDGVFQKLANTGHKLTKPFANRFPAATVFAAATENSRILPNASWTDGQDDISGIEMIPSTFVDVVVIGAGLSGLQAAVDLDKAGFSYIVIEANDRVGGKTLSVRPSPKSDGQIDLGAAWINDSSQKEMYVLAQDFGFDLIVQRTEGLSLDQSNGTTYAIPYGQFGDFTDEQFAEILAIMTKLQEYVDRSNLEHPHLGPAAENLDSMTALDFARNEFGEGIAEFLVTMLARDLLGIEADELSALFLINYIKSGTGLANISSDIKDGGQYLRNRQGNEMFATKLAAKLEKKNIKLNSPVVKITQDKKGCTVKTKNGHKYHSRKVILSVPTSLYPKIDFEPHLPRAKKELADSTELGYYSKSILVFDEPWWRNANLSGVLTSTDGPISFTRDTCVPEDKQYSITCFHVGQPGRKWSRLSEQERKVTVVKQFNDAFGTVVDKVPEPINIIEKDWLKDPWFLGGPSPVMKPGLLTGAGKSIRDPFKNIHFIGTETSIVWKGYMEGAIRSGIRGAREVTETLG</sequence>
<dbReference type="EC" id="1.4.3.-" evidence="6"/>
<keyword evidence="9" id="KW-1185">Reference proteome</keyword>
<dbReference type="Pfam" id="PF01593">
    <property type="entry name" value="Amino_oxidase"/>
    <property type="match status" value="1"/>
</dbReference>
<dbReference type="Pfam" id="PF01565">
    <property type="entry name" value="FAD_binding_4"/>
    <property type="match status" value="1"/>
</dbReference>
<keyword evidence="3 6" id="KW-0560">Oxidoreductase</keyword>
<proteinExistence type="inferred from homology"/>
<dbReference type="Proteomes" id="UP000562682">
    <property type="component" value="Unassembled WGS sequence"/>
</dbReference>
<organism evidence="8 9">
    <name type="scientific">Fusarium denticulatum</name>
    <dbReference type="NCBI Taxonomy" id="48507"/>
    <lineage>
        <taxon>Eukaryota</taxon>
        <taxon>Fungi</taxon>
        <taxon>Dikarya</taxon>
        <taxon>Ascomycota</taxon>
        <taxon>Pezizomycotina</taxon>
        <taxon>Sordariomycetes</taxon>
        <taxon>Hypocreomycetidae</taxon>
        <taxon>Hypocreales</taxon>
        <taxon>Nectriaceae</taxon>
        <taxon>Fusarium</taxon>
        <taxon>Fusarium fujikuroi species complex</taxon>
    </lineage>
</organism>
<dbReference type="InterPro" id="IPR006094">
    <property type="entry name" value="Oxid_FAD_bind_N"/>
</dbReference>
<evidence type="ECO:0000256" key="1">
    <source>
        <dbReference type="ARBA" id="ARBA00001974"/>
    </source>
</evidence>
<dbReference type="AlphaFoldDB" id="A0A8H5XBG8"/>
<comment type="similarity">
    <text evidence="2 6">Belongs to the flavin monoamine oxidase family.</text>
</comment>
<evidence type="ECO:0000259" key="7">
    <source>
        <dbReference type="PROSITE" id="PS51387"/>
    </source>
</evidence>
<feature type="binding site" evidence="5">
    <location>
        <position position="762"/>
    </location>
    <ligand>
        <name>FAD</name>
        <dbReference type="ChEBI" id="CHEBI:57692"/>
    </ligand>
</feature>
<dbReference type="PANTHER" id="PTHR43563">
    <property type="entry name" value="AMINE OXIDASE"/>
    <property type="match status" value="1"/>
</dbReference>
<dbReference type="InterPro" id="IPR036318">
    <property type="entry name" value="FAD-bd_PCMH-like_sf"/>
</dbReference>
<feature type="binding site" evidence="5">
    <location>
        <begin position="556"/>
        <end position="557"/>
    </location>
    <ligand>
        <name>FAD</name>
        <dbReference type="ChEBI" id="CHEBI:57692"/>
    </ligand>
</feature>
<dbReference type="InterPro" id="IPR050703">
    <property type="entry name" value="Flavin_MAO"/>
</dbReference>
<dbReference type="InterPro" id="IPR002937">
    <property type="entry name" value="Amino_oxidase"/>
</dbReference>
<feature type="binding site" evidence="5">
    <location>
        <position position="537"/>
    </location>
    <ligand>
        <name>FAD</name>
        <dbReference type="ChEBI" id="CHEBI:57692"/>
    </ligand>
</feature>
<keyword evidence="6" id="KW-0274">FAD</keyword>
<protein>
    <recommendedName>
        <fullName evidence="6">Amine oxidase</fullName>
        <ecNumber evidence="6">1.4.3.-</ecNumber>
    </recommendedName>
</protein>
<evidence type="ECO:0000256" key="5">
    <source>
        <dbReference type="PIRSR" id="PIRSR601613-1"/>
    </source>
</evidence>
<comment type="caution">
    <text evidence="8">The sequence shown here is derived from an EMBL/GenBank/DDBJ whole genome shotgun (WGS) entry which is preliminary data.</text>
</comment>
<dbReference type="SUPFAM" id="SSF54373">
    <property type="entry name" value="FAD-linked reductases, C-terminal domain"/>
    <property type="match status" value="1"/>
</dbReference>
<evidence type="ECO:0000313" key="9">
    <source>
        <dbReference type="Proteomes" id="UP000562682"/>
    </source>
</evidence>
<dbReference type="PRINTS" id="PR00757">
    <property type="entry name" value="AMINEOXDASEF"/>
</dbReference>
<dbReference type="InterPro" id="IPR016169">
    <property type="entry name" value="FAD-bd_PCMH_sub2"/>
</dbReference>
<accession>A0A8H5XBG8</accession>
<comment type="cofactor">
    <cofactor evidence="1 6">
        <name>FAD</name>
        <dbReference type="ChEBI" id="CHEBI:57692"/>
    </cofactor>
</comment>
<dbReference type="Gene3D" id="3.40.462.20">
    <property type="match status" value="1"/>
</dbReference>
<keyword evidence="6" id="KW-0285">Flavoprotein</keyword>
<dbReference type="PANTHER" id="PTHR43563:SF14">
    <property type="entry name" value="AMINE OXIDASE"/>
    <property type="match status" value="1"/>
</dbReference>
<feature type="domain" description="FAD-binding PCMH-type" evidence="7">
    <location>
        <begin position="49"/>
        <end position="219"/>
    </location>
</feature>
<dbReference type="Gene3D" id="3.30.43.10">
    <property type="entry name" value="Uridine Diphospho-n-acetylenolpyruvylglucosamine Reductase, domain 2"/>
    <property type="match status" value="1"/>
</dbReference>
<gene>
    <name evidence="8" type="ORF">FDENT_4814</name>
</gene>
<evidence type="ECO:0000256" key="2">
    <source>
        <dbReference type="ARBA" id="ARBA00005995"/>
    </source>
</evidence>
<dbReference type="InterPro" id="IPR016166">
    <property type="entry name" value="FAD-bd_PCMH"/>
</dbReference>
<feature type="binding site" evidence="5">
    <location>
        <position position="954"/>
    </location>
    <ligand>
        <name>FAD</name>
        <dbReference type="ChEBI" id="CHEBI:57692"/>
    </ligand>
</feature>
<dbReference type="SUPFAM" id="SSF56176">
    <property type="entry name" value="FAD-binding/transporter-associated domain-like"/>
    <property type="match status" value="1"/>
</dbReference>
<comment type="catalytic activity">
    <reaction evidence="4">
        <text>a secondary aliphatic amine + O2 + H2O = a primary amine + an aldehyde + H2O2</text>
        <dbReference type="Rhea" id="RHEA:26414"/>
        <dbReference type="ChEBI" id="CHEBI:15377"/>
        <dbReference type="ChEBI" id="CHEBI:15379"/>
        <dbReference type="ChEBI" id="CHEBI:16240"/>
        <dbReference type="ChEBI" id="CHEBI:17478"/>
        <dbReference type="ChEBI" id="CHEBI:58855"/>
        <dbReference type="ChEBI" id="CHEBI:65296"/>
        <dbReference type="EC" id="1.4.3.4"/>
    </reaction>
</comment>
<dbReference type="Gene3D" id="3.50.50.60">
    <property type="entry name" value="FAD/NAD(P)-binding domain"/>
    <property type="match status" value="1"/>
</dbReference>
<dbReference type="Gene3D" id="3.90.660.10">
    <property type="match status" value="1"/>
</dbReference>
<evidence type="ECO:0000256" key="3">
    <source>
        <dbReference type="ARBA" id="ARBA00023002"/>
    </source>
</evidence>
<dbReference type="InterPro" id="IPR016167">
    <property type="entry name" value="FAD-bd_PCMH_sub1"/>
</dbReference>
<dbReference type="SUPFAM" id="SSF51905">
    <property type="entry name" value="FAD/NAD(P)-binding domain"/>
    <property type="match status" value="1"/>
</dbReference>
<dbReference type="EMBL" id="JAAOAK010000116">
    <property type="protein sequence ID" value="KAF5688594.1"/>
    <property type="molecule type" value="Genomic_DNA"/>
</dbReference>
<evidence type="ECO:0000256" key="4">
    <source>
        <dbReference type="ARBA" id="ARBA00048448"/>
    </source>
</evidence>
<dbReference type="Gene3D" id="1.10.405.10">
    <property type="entry name" value="Guanine Nucleotide Dissociation Inhibitor, domain 1"/>
    <property type="match status" value="1"/>
</dbReference>
<evidence type="ECO:0000313" key="8">
    <source>
        <dbReference type="EMBL" id="KAF5688594.1"/>
    </source>
</evidence>
<dbReference type="GO" id="GO:0071949">
    <property type="term" value="F:FAD binding"/>
    <property type="evidence" value="ECO:0007669"/>
    <property type="project" value="InterPro"/>
</dbReference>
<dbReference type="PROSITE" id="PS51387">
    <property type="entry name" value="FAD_PCMH"/>
    <property type="match status" value="1"/>
</dbReference>
<dbReference type="GO" id="GO:0097621">
    <property type="term" value="F:monoamine oxidase activity"/>
    <property type="evidence" value="ECO:0007669"/>
    <property type="project" value="UniProtKB-EC"/>
</dbReference>
<feature type="binding site" evidence="5">
    <location>
        <position position="868"/>
    </location>
    <ligand>
        <name>substrate</name>
    </ligand>
</feature>
<dbReference type="Gene3D" id="3.30.465.10">
    <property type="match status" value="1"/>
</dbReference>
<evidence type="ECO:0000256" key="6">
    <source>
        <dbReference type="RuleBase" id="RU362067"/>
    </source>
</evidence>
<dbReference type="InterPro" id="IPR001613">
    <property type="entry name" value="Flavin_amine_oxidase"/>
</dbReference>
<name>A0A8H5XBG8_9HYPO</name>